<keyword evidence="1" id="KW-1133">Transmembrane helix</keyword>
<protein>
    <submittedName>
        <fullName evidence="2">Ymf78</fullName>
    </submittedName>
</protein>
<accession>D8L7U3</accession>
<geneLocation type="mitochondrion" evidence="2"/>
<feature type="transmembrane region" description="Helical" evidence="1">
    <location>
        <begin position="28"/>
        <end position="45"/>
    </location>
</feature>
<organism evidence="2">
    <name type="scientific">Paramecium caudatum</name>
    <dbReference type="NCBI Taxonomy" id="5885"/>
    <lineage>
        <taxon>Eukaryota</taxon>
        <taxon>Sar</taxon>
        <taxon>Alveolata</taxon>
        <taxon>Ciliophora</taxon>
        <taxon>Intramacronucleata</taxon>
        <taxon>Oligohymenophorea</taxon>
        <taxon>Peniculida</taxon>
        <taxon>Parameciidae</taxon>
        <taxon>Paramecium</taxon>
    </lineage>
</organism>
<name>D8L7U3_PARCA</name>
<evidence type="ECO:0000256" key="1">
    <source>
        <dbReference type="SAM" id="Phobius"/>
    </source>
</evidence>
<sequence>MCDIILNYKKIKYCNTKVLTFFLKKSDFFYFRYFLACNFFFLLSFKFECRHVVKYYFSSNLWFNFYTIQ</sequence>
<gene>
    <name evidence="2" type="primary">ymf78</name>
</gene>
<proteinExistence type="predicted"/>
<reference evidence="2" key="1">
    <citation type="journal article" date="2011" name="BMC Genomics">
        <title>The mitochondrial genome sequence of the ciliate Paramecium caudatum reveals a shift in nucleotide composition and codon usage within the genus Paramecium.</title>
        <authorList>
            <person name="Barth D."/>
            <person name="Berendonk T.U."/>
        </authorList>
    </citation>
    <scope>NUCLEOTIDE SEQUENCE</scope>
    <source>
        <strain evidence="2">GB-E</strain>
    </source>
</reference>
<dbReference type="GeneID" id="9384805"/>
<keyword evidence="1" id="KW-0472">Membrane</keyword>
<dbReference type="EMBL" id="FN424190">
    <property type="protein sequence ID" value="CAZ66830.1"/>
    <property type="molecule type" value="Genomic_DNA"/>
</dbReference>
<evidence type="ECO:0000313" key="2">
    <source>
        <dbReference type="EMBL" id="CAZ66830.1"/>
    </source>
</evidence>
<dbReference type="RefSeq" id="YP_003734451.1">
    <property type="nucleotide sequence ID" value="NC_014262.1"/>
</dbReference>
<dbReference type="AlphaFoldDB" id="D8L7U3"/>
<keyword evidence="2" id="KW-0496">Mitochondrion</keyword>
<keyword evidence="1" id="KW-0812">Transmembrane</keyword>